<dbReference type="PANTHER" id="PTHR10138:SF0">
    <property type="entry name" value="TRYPTOPHAN 2,3-DIOXYGENASE"/>
    <property type="match status" value="1"/>
</dbReference>
<keyword evidence="1 7" id="KW-0349">Heme</keyword>
<dbReference type="HAMAP" id="MF_01972">
    <property type="entry name" value="T23O"/>
    <property type="match status" value="1"/>
</dbReference>
<evidence type="ECO:0000256" key="7">
    <source>
        <dbReference type="HAMAP-Rule" id="MF_01972"/>
    </source>
</evidence>
<dbReference type="SUPFAM" id="SSF140959">
    <property type="entry name" value="Indolic compounds 2,3-dioxygenase-like"/>
    <property type="match status" value="1"/>
</dbReference>
<dbReference type="Proteomes" id="UP000831775">
    <property type="component" value="Chromosome"/>
</dbReference>
<feature type="binding site" evidence="7">
    <location>
        <position position="254"/>
    </location>
    <ligand>
        <name>substrate</name>
    </ligand>
</feature>
<organism evidence="8 9">
    <name type="scientific">Leucobacter rhizosphaerae</name>
    <dbReference type="NCBI Taxonomy" id="2932245"/>
    <lineage>
        <taxon>Bacteria</taxon>
        <taxon>Bacillati</taxon>
        <taxon>Actinomycetota</taxon>
        <taxon>Actinomycetes</taxon>
        <taxon>Micrococcales</taxon>
        <taxon>Microbacteriaceae</taxon>
        <taxon>Leucobacter</taxon>
    </lineage>
</organism>
<dbReference type="InterPro" id="IPR037217">
    <property type="entry name" value="Trp/Indoleamine_2_3_dOase-like"/>
</dbReference>
<dbReference type="Pfam" id="PF03301">
    <property type="entry name" value="Trp_dioxygenase"/>
    <property type="match status" value="2"/>
</dbReference>
<protein>
    <recommendedName>
        <fullName evidence="7">Tryptophan 2,3-dioxygenase</fullName>
        <shortName evidence="7">TDO</shortName>
        <ecNumber evidence="7">1.13.11.11</ecNumber>
    </recommendedName>
    <alternativeName>
        <fullName evidence="7">Tryptamin 2,3-dioxygenase</fullName>
    </alternativeName>
    <alternativeName>
        <fullName evidence="7">Tryptophan oxygenase</fullName>
        <shortName evidence="7">TO</shortName>
        <shortName evidence="7">TRPO</shortName>
    </alternativeName>
    <alternativeName>
        <fullName evidence="7">Tryptophan pyrrolase</fullName>
    </alternativeName>
    <alternativeName>
        <fullName evidence="7">Tryptophanase</fullName>
    </alternativeName>
</protein>
<comment type="catalytic activity">
    <reaction evidence="7">
        <text>L-tryptophan + O2 = N-formyl-L-kynurenine</text>
        <dbReference type="Rhea" id="RHEA:24536"/>
        <dbReference type="ChEBI" id="CHEBI:15379"/>
        <dbReference type="ChEBI" id="CHEBI:57912"/>
        <dbReference type="ChEBI" id="CHEBI:58629"/>
        <dbReference type="EC" id="1.13.11.11"/>
    </reaction>
</comment>
<evidence type="ECO:0000313" key="8">
    <source>
        <dbReference type="EMBL" id="UOQ59051.1"/>
    </source>
</evidence>
<gene>
    <name evidence="7 8" type="primary">kynA</name>
    <name evidence="8" type="ORF">MUN76_08235</name>
</gene>
<dbReference type="EMBL" id="CP095043">
    <property type="protein sequence ID" value="UOQ59051.1"/>
    <property type="molecule type" value="Genomic_DNA"/>
</dbReference>
<reference evidence="8 9" key="1">
    <citation type="submission" date="2022-04" db="EMBL/GenBank/DDBJ databases">
        <title>Leucobacter sp. isolated from rhizosphere of onion.</title>
        <authorList>
            <person name="Won M."/>
            <person name="Lee C.-M."/>
            <person name="Woen H.-Y."/>
            <person name="Kwon S.-W."/>
        </authorList>
    </citation>
    <scope>NUCLEOTIDE SEQUENCE [LARGE SCALE GENOMIC DNA]</scope>
    <source>
        <strain evidence="8 9">H25R-14</strain>
    </source>
</reference>
<dbReference type="InterPro" id="IPR004981">
    <property type="entry name" value="Trp_2_3_dOase"/>
</dbReference>
<comment type="function">
    <text evidence="7">Heme-dependent dioxygenase that catalyzes the oxidative cleavage of the L-tryptophan (L-Trp) pyrrole ring and converts L-tryptophan to N-formyl-L-kynurenine. Catalyzes the oxidative cleavage of the indole moiety.</text>
</comment>
<evidence type="ECO:0000256" key="1">
    <source>
        <dbReference type="ARBA" id="ARBA00022617"/>
    </source>
</evidence>
<evidence type="ECO:0000256" key="2">
    <source>
        <dbReference type="ARBA" id="ARBA00022723"/>
    </source>
</evidence>
<sequence>MSIEHGERPLEAGVRTDFSTTMDYAGYLNLDQVLTAQAPVSDPAHHDEMLFIIQHQTSELWLKLMLHELRATRDHFDADQPTRALKTLARVKHILRTLTEQWSVLATLTPAEYAEFRSVLGSSSGFQSYQYREIEFLLGNKNAAMLRVFESKPEIHARLEATLHEPTIYDSFLRMLARLGYGIPERILTRDVAEAWVEHPDLVPVYTTIYEDVDRHWSVYEACESLVDIEDAFQLWRFRHMSTVQRVIGFKAGTGGSSGVAFLRRALELSFFPELTAVRTEIRDLRVE</sequence>
<accession>A0ABY4FRZ1</accession>
<keyword evidence="4 7" id="KW-0560">Oxidoreductase</keyword>
<keyword evidence="3 7" id="KW-0223">Dioxygenase</keyword>
<comment type="pathway">
    <text evidence="7">Amino-acid degradation; L-tryptophan degradation via kynurenine pathway; L-kynurenine from L-tryptophan: step 1/2.</text>
</comment>
<evidence type="ECO:0000256" key="6">
    <source>
        <dbReference type="ARBA" id="ARBA00023079"/>
    </source>
</evidence>
<proteinExistence type="inferred from homology"/>
<feature type="binding site" evidence="7">
    <location>
        <position position="117"/>
    </location>
    <ligand>
        <name>substrate</name>
    </ligand>
</feature>
<dbReference type="InterPro" id="IPR017485">
    <property type="entry name" value="Trp_2-3-dOase_bac"/>
</dbReference>
<dbReference type="RefSeq" id="WP_244683869.1">
    <property type="nucleotide sequence ID" value="NZ_CP095043.1"/>
</dbReference>
<evidence type="ECO:0000256" key="4">
    <source>
        <dbReference type="ARBA" id="ARBA00023002"/>
    </source>
</evidence>
<evidence type="ECO:0000313" key="9">
    <source>
        <dbReference type="Proteomes" id="UP000831775"/>
    </source>
</evidence>
<comment type="subunit">
    <text evidence="7">Homotetramer.</text>
</comment>
<feature type="binding site" description="axial binding residue" evidence="7">
    <location>
        <position position="240"/>
    </location>
    <ligand>
        <name>heme</name>
        <dbReference type="ChEBI" id="CHEBI:30413"/>
    </ligand>
    <ligandPart>
        <name>Fe</name>
        <dbReference type="ChEBI" id="CHEBI:18248"/>
    </ligandPart>
</feature>
<dbReference type="Gene3D" id="1.20.58.480">
    <property type="match status" value="1"/>
</dbReference>
<evidence type="ECO:0000256" key="5">
    <source>
        <dbReference type="ARBA" id="ARBA00023004"/>
    </source>
</evidence>
<evidence type="ECO:0000256" key="3">
    <source>
        <dbReference type="ARBA" id="ARBA00022964"/>
    </source>
</evidence>
<name>A0ABY4FRZ1_9MICO</name>
<dbReference type="GO" id="GO:0004833">
    <property type="term" value="F:L-tryptophan 2,3-dioxygenase activity"/>
    <property type="evidence" value="ECO:0007669"/>
    <property type="project" value="UniProtKB-EC"/>
</dbReference>
<keyword evidence="5 7" id="KW-0408">Iron</keyword>
<comment type="cofactor">
    <cofactor evidence="7">
        <name>heme</name>
        <dbReference type="ChEBI" id="CHEBI:30413"/>
    </cofactor>
    <text evidence="7">Binds 1 heme group per subunit.</text>
</comment>
<feature type="binding site" evidence="7">
    <location>
        <position position="113"/>
    </location>
    <ligand>
        <name>substrate</name>
    </ligand>
</feature>
<comment type="similarity">
    <text evidence="7">Belongs to the tryptophan 2,3-dioxygenase family.</text>
</comment>
<keyword evidence="2 7" id="KW-0479">Metal-binding</keyword>
<keyword evidence="9" id="KW-1185">Reference proteome</keyword>
<dbReference type="EC" id="1.13.11.11" evidence="7"/>
<feature type="binding site" evidence="7">
    <location>
        <begin position="51"/>
        <end position="55"/>
    </location>
    <ligand>
        <name>substrate</name>
    </ligand>
</feature>
<keyword evidence="6 7" id="KW-0823">Tryptophan catabolism</keyword>
<dbReference type="NCBIfam" id="TIGR03036">
    <property type="entry name" value="trp_2_3_diox"/>
    <property type="match status" value="1"/>
</dbReference>
<dbReference type="PANTHER" id="PTHR10138">
    <property type="entry name" value="TRYPTOPHAN 2,3-DIOXYGENASE"/>
    <property type="match status" value="1"/>
</dbReference>